<evidence type="ECO:0000256" key="8">
    <source>
        <dbReference type="ARBA" id="ARBA00023239"/>
    </source>
</evidence>
<dbReference type="NCBIfam" id="NF001377">
    <property type="entry name" value="PRK00278.2-4"/>
    <property type="match status" value="1"/>
</dbReference>
<evidence type="ECO:0000256" key="9">
    <source>
        <dbReference type="HAMAP-Rule" id="MF_00134"/>
    </source>
</evidence>
<gene>
    <name evidence="9" type="primary">trpC</name>
    <name evidence="11" type="ORF">SAMN06295960_1533</name>
</gene>
<dbReference type="OrthoDB" id="9804217at2"/>
<evidence type="ECO:0000256" key="3">
    <source>
        <dbReference type="ARBA" id="ARBA00008737"/>
    </source>
</evidence>
<dbReference type="InterPro" id="IPR001468">
    <property type="entry name" value="Indole-3-GlycerolPSynthase_CS"/>
</dbReference>
<dbReference type="CDD" id="cd00331">
    <property type="entry name" value="IGPS"/>
    <property type="match status" value="1"/>
</dbReference>
<evidence type="ECO:0000313" key="11">
    <source>
        <dbReference type="EMBL" id="SMG26717.1"/>
    </source>
</evidence>
<feature type="domain" description="Indole-3-glycerol phosphate synthase" evidence="10">
    <location>
        <begin position="3"/>
        <end position="255"/>
    </location>
</feature>
<reference evidence="11 12" key="1">
    <citation type="submission" date="2017-04" db="EMBL/GenBank/DDBJ databases">
        <authorList>
            <person name="Afonso C.L."/>
            <person name="Miller P.J."/>
            <person name="Scott M.A."/>
            <person name="Spackman E."/>
            <person name="Goraichik I."/>
            <person name="Dimitrov K.M."/>
            <person name="Suarez D.L."/>
            <person name="Swayne D.E."/>
        </authorList>
    </citation>
    <scope>NUCLEOTIDE SEQUENCE [LARGE SCALE GENOMIC DNA]</scope>
    <source>
        <strain evidence="11 12">11</strain>
    </source>
</reference>
<dbReference type="STRING" id="1852522.SAMN06295960_1533"/>
<comment type="similarity">
    <text evidence="3 9">Belongs to the TrpC family.</text>
</comment>
<evidence type="ECO:0000256" key="6">
    <source>
        <dbReference type="ARBA" id="ARBA00022822"/>
    </source>
</evidence>
<dbReference type="UniPathway" id="UPA00035">
    <property type="reaction ID" value="UER00043"/>
</dbReference>
<keyword evidence="6 9" id="KW-0822">Tryptophan biosynthesis</keyword>
<dbReference type="GO" id="GO:0004640">
    <property type="term" value="F:phosphoribosylanthranilate isomerase activity"/>
    <property type="evidence" value="ECO:0007669"/>
    <property type="project" value="TreeGrafter"/>
</dbReference>
<dbReference type="EMBL" id="FXAZ01000001">
    <property type="protein sequence ID" value="SMG26717.1"/>
    <property type="molecule type" value="Genomic_DNA"/>
</dbReference>
<evidence type="ECO:0000259" key="10">
    <source>
        <dbReference type="Pfam" id="PF00218"/>
    </source>
</evidence>
<comment type="catalytic activity">
    <reaction evidence="1 9">
        <text>1-(2-carboxyphenylamino)-1-deoxy-D-ribulose 5-phosphate + H(+) = (1S,2R)-1-C-(indol-3-yl)glycerol 3-phosphate + CO2 + H2O</text>
        <dbReference type="Rhea" id="RHEA:23476"/>
        <dbReference type="ChEBI" id="CHEBI:15377"/>
        <dbReference type="ChEBI" id="CHEBI:15378"/>
        <dbReference type="ChEBI" id="CHEBI:16526"/>
        <dbReference type="ChEBI" id="CHEBI:58613"/>
        <dbReference type="ChEBI" id="CHEBI:58866"/>
        <dbReference type="EC" id="4.1.1.48"/>
    </reaction>
</comment>
<dbReference type="InterPro" id="IPR013798">
    <property type="entry name" value="Indole-3-glycerol_P_synth_dom"/>
</dbReference>
<dbReference type="SUPFAM" id="SSF51366">
    <property type="entry name" value="Ribulose-phoshate binding barrel"/>
    <property type="match status" value="1"/>
</dbReference>
<keyword evidence="7 9" id="KW-0057">Aromatic amino acid biosynthesis</keyword>
<dbReference type="Gene3D" id="3.20.20.70">
    <property type="entry name" value="Aldolase class I"/>
    <property type="match status" value="1"/>
</dbReference>
<dbReference type="Proteomes" id="UP000193834">
    <property type="component" value="Unassembled WGS sequence"/>
</dbReference>
<protein>
    <recommendedName>
        <fullName evidence="9">Indole-3-glycerol phosphate synthase</fullName>
        <shortName evidence="9">IGPS</shortName>
        <ecNumber evidence="9">4.1.1.48</ecNumber>
    </recommendedName>
</protein>
<evidence type="ECO:0000313" key="12">
    <source>
        <dbReference type="Proteomes" id="UP000193834"/>
    </source>
</evidence>
<keyword evidence="12" id="KW-1185">Reference proteome</keyword>
<name>A0A1X7JFB0_9BACL</name>
<sequence length="275" mass="30716">MFLDRIVKTKQEEVRQLRSVFDRKEAEEIIAKLPPCTSFKAALTSEKHREVGLIAEVKKASPSKGLIRTDFDPISIAQCYEQAGADALSVLTDVQYFQGGVDIFKQVRHAVNLPLLRKEFIISEEQIIEARLIGADAVLLIAAILTDRELQQFIHLASSTGMEVLIEVHDEEELDRVQQLDGVELLGINNRNLKTFETDIEQTYRLLSNITRKVVTVSESGIHLPSHMTRLAEEGVDAVLIGEHFMRQPNVTEGVLDLMGGLKVNEATTIATSDK</sequence>
<accession>A0A1X7JFB0</accession>
<dbReference type="RefSeq" id="WP_085493665.1">
    <property type="nucleotide sequence ID" value="NZ_FXAZ01000001.1"/>
</dbReference>
<dbReference type="GO" id="GO:0000162">
    <property type="term" value="P:L-tryptophan biosynthetic process"/>
    <property type="evidence" value="ECO:0007669"/>
    <property type="project" value="UniProtKB-UniRule"/>
</dbReference>
<dbReference type="InterPro" id="IPR013785">
    <property type="entry name" value="Aldolase_TIM"/>
</dbReference>
<evidence type="ECO:0000256" key="2">
    <source>
        <dbReference type="ARBA" id="ARBA00004696"/>
    </source>
</evidence>
<dbReference type="InterPro" id="IPR011060">
    <property type="entry name" value="RibuloseP-bd_barrel"/>
</dbReference>
<organism evidence="11 12">
    <name type="scientific">Paenibacillus aquistagni</name>
    <dbReference type="NCBI Taxonomy" id="1852522"/>
    <lineage>
        <taxon>Bacteria</taxon>
        <taxon>Bacillati</taxon>
        <taxon>Bacillota</taxon>
        <taxon>Bacilli</taxon>
        <taxon>Bacillales</taxon>
        <taxon>Paenibacillaceae</taxon>
        <taxon>Paenibacillus</taxon>
    </lineage>
</organism>
<evidence type="ECO:0000256" key="7">
    <source>
        <dbReference type="ARBA" id="ARBA00023141"/>
    </source>
</evidence>
<proteinExistence type="inferred from homology"/>
<dbReference type="EC" id="4.1.1.48" evidence="9"/>
<dbReference type="FunFam" id="3.20.20.70:FF:000024">
    <property type="entry name" value="Indole-3-glycerol phosphate synthase"/>
    <property type="match status" value="1"/>
</dbReference>
<keyword evidence="4 9" id="KW-0028">Amino-acid biosynthesis</keyword>
<comment type="pathway">
    <text evidence="2 9">Amino-acid biosynthesis; L-tryptophan biosynthesis; L-tryptophan from chorismate: step 4/5.</text>
</comment>
<evidence type="ECO:0000256" key="1">
    <source>
        <dbReference type="ARBA" id="ARBA00001633"/>
    </source>
</evidence>
<keyword evidence="8 9" id="KW-0456">Lyase</keyword>
<evidence type="ECO:0000256" key="5">
    <source>
        <dbReference type="ARBA" id="ARBA00022793"/>
    </source>
</evidence>
<dbReference type="HAMAP" id="MF_00134_B">
    <property type="entry name" value="IGPS_B"/>
    <property type="match status" value="1"/>
</dbReference>
<dbReference type="PANTHER" id="PTHR22854">
    <property type="entry name" value="TRYPTOPHAN BIOSYNTHESIS PROTEIN"/>
    <property type="match status" value="1"/>
</dbReference>
<dbReference type="PANTHER" id="PTHR22854:SF2">
    <property type="entry name" value="INDOLE-3-GLYCEROL-PHOSPHATE SYNTHASE"/>
    <property type="match status" value="1"/>
</dbReference>
<keyword evidence="5 9" id="KW-0210">Decarboxylase</keyword>
<evidence type="ECO:0000256" key="4">
    <source>
        <dbReference type="ARBA" id="ARBA00022605"/>
    </source>
</evidence>
<dbReference type="GO" id="GO:0004425">
    <property type="term" value="F:indole-3-glycerol-phosphate synthase activity"/>
    <property type="evidence" value="ECO:0007669"/>
    <property type="project" value="UniProtKB-UniRule"/>
</dbReference>
<dbReference type="PROSITE" id="PS00614">
    <property type="entry name" value="IGPS"/>
    <property type="match status" value="1"/>
</dbReference>
<dbReference type="Pfam" id="PF00218">
    <property type="entry name" value="IGPS"/>
    <property type="match status" value="1"/>
</dbReference>
<dbReference type="AlphaFoldDB" id="A0A1X7JFB0"/>
<dbReference type="InterPro" id="IPR045186">
    <property type="entry name" value="Indole-3-glycerol_P_synth"/>
</dbReference>